<evidence type="ECO:0000313" key="5">
    <source>
        <dbReference type="EMBL" id="QIS31366.1"/>
    </source>
</evidence>
<evidence type="ECO:0000256" key="4">
    <source>
        <dbReference type="SAM" id="MobiDB-lite"/>
    </source>
</evidence>
<dbReference type="InterPro" id="IPR000424">
    <property type="entry name" value="Primosome_PriB/ssb"/>
</dbReference>
<dbReference type="InterPro" id="IPR011344">
    <property type="entry name" value="ssDNA-bd"/>
</dbReference>
<dbReference type="CDD" id="cd04496">
    <property type="entry name" value="SSB_OBF"/>
    <property type="match status" value="1"/>
</dbReference>
<name>A0A6H0A2A8_STASA</name>
<dbReference type="GO" id="GO:0006260">
    <property type="term" value="P:DNA replication"/>
    <property type="evidence" value="ECO:0007669"/>
    <property type="project" value="InterPro"/>
</dbReference>
<dbReference type="RefSeq" id="WP_031884054.1">
    <property type="nucleotide sequence ID" value="NZ_CP054441.1"/>
</dbReference>
<accession>A0A6H0A2A8</accession>
<geneLocation type="plasmid" evidence="5">
    <name>p1005578_vga</name>
</geneLocation>
<dbReference type="NCBIfam" id="TIGR00621">
    <property type="entry name" value="ssb"/>
    <property type="match status" value="1"/>
</dbReference>
<dbReference type="Gene3D" id="2.40.50.140">
    <property type="entry name" value="Nucleic acid-binding proteins"/>
    <property type="match status" value="1"/>
</dbReference>
<proteinExistence type="predicted"/>
<keyword evidence="1 2" id="KW-0238">DNA-binding</keyword>
<dbReference type="AlphaFoldDB" id="A0A6H0A2A8"/>
<feature type="compositionally biased region" description="Basic and acidic residues" evidence="4">
    <location>
        <begin position="112"/>
        <end position="140"/>
    </location>
</feature>
<dbReference type="PANTHER" id="PTHR10302">
    <property type="entry name" value="SINGLE-STRANDED DNA-BINDING PROTEIN"/>
    <property type="match status" value="1"/>
</dbReference>
<keyword evidence="5" id="KW-0614">Plasmid</keyword>
<dbReference type="EMBL" id="MN909556">
    <property type="protein sequence ID" value="QIS31366.1"/>
    <property type="molecule type" value="Genomic_DNA"/>
</dbReference>
<dbReference type="PROSITE" id="PS50935">
    <property type="entry name" value="SSB"/>
    <property type="match status" value="1"/>
</dbReference>
<reference evidence="5" key="1">
    <citation type="submission" date="2020-01" db="EMBL/GenBank/DDBJ databases">
        <title>Characterization of a novel vga gene recovered from a Staphylococcus saprophyticus causing a community-acquired urinary tract infection: Report from SENTRY Antimicrobial Surveillance Program 2017.</title>
        <authorList>
            <person name="Deshpande L.M."/>
            <person name="Cantrell L."/>
            <person name="Romero J.R."/>
            <person name="Carvalhaes C."/>
            <person name="Sader H.S."/>
            <person name="Mendes R.E."/>
        </authorList>
    </citation>
    <scope>NUCLEOTIDE SEQUENCE</scope>
    <source>
        <strain evidence="5">1005578</strain>
        <plasmid evidence="5">p1005578_vga</plasmid>
    </source>
</reference>
<dbReference type="GO" id="GO:0009295">
    <property type="term" value="C:nucleoid"/>
    <property type="evidence" value="ECO:0007669"/>
    <property type="project" value="TreeGrafter"/>
</dbReference>
<dbReference type="PIRSF" id="PIRSF002070">
    <property type="entry name" value="SSB"/>
    <property type="match status" value="1"/>
</dbReference>
<dbReference type="Pfam" id="PF00436">
    <property type="entry name" value="SSB"/>
    <property type="match status" value="1"/>
</dbReference>
<dbReference type="SUPFAM" id="SSF50249">
    <property type="entry name" value="Nucleic acid-binding proteins"/>
    <property type="match status" value="1"/>
</dbReference>
<protein>
    <recommendedName>
        <fullName evidence="2 3">Single-stranded DNA-binding protein</fullName>
    </recommendedName>
</protein>
<feature type="region of interest" description="Disordered" evidence="4">
    <location>
        <begin position="99"/>
        <end position="151"/>
    </location>
</feature>
<sequence>MLNEIRFIGRIANDLELITYDDDQKRCTFSLAIETAYSTDFPRITVFGKKATNLVKYNNKGDLIFVDGYISTKKIEKNGEVKFYENIVANNISYLNHKKSKEDQNAENPDTENLKDVFENSDKKQDESEREKISTYEKQKANGFQDEDLPF</sequence>
<dbReference type="PANTHER" id="PTHR10302:SF0">
    <property type="entry name" value="SINGLE-STRANDED DNA-BINDING PROTEIN, MITOCHONDRIAL"/>
    <property type="match status" value="1"/>
</dbReference>
<dbReference type="GO" id="GO:0003697">
    <property type="term" value="F:single-stranded DNA binding"/>
    <property type="evidence" value="ECO:0007669"/>
    <property type="project" value="InterPro"/>
</dbReference>
<organism evidence="5">
    <name type="scientific">Staphylococcus saprophyticus</name>
    <dbReference type="NCBI Taxonomy" id="29385"/>
    <lineage>
        <taxon>Bacteria</taxon>
        <taxon>Bacillati</taxon>
        <taxon>Bacillota</taxon>
        <taxon>Bacilli</taxon>
        <taxon>Bacillales</taxon>
        <taxon>Staphylococcaceae</taxon>
        <taxon>Staphylococcus</taxon>
    </lineage>
</organism>
<dbReference type="InterPro" id="IPR012340">
    <property type="entry name" value="NA-bd_OB-fold"/>
</dbReference>
<evidence type="ECO:0000256" key="2">
    <source>
        <dbReference type="PIRNR" id="PIRNR002070"/>
    </source>
</evidence>
<evidence type="ECO:0000256" key="1">
    <source>
        <dbReference type="ARBA" id="ARBA00023125"/>
    </source>
</evidence>
<evidence type="ECO:0000256" key="3">
    <source>
        <dbReference type="RuleBase" id="RU000524"/>
    </source>
</evidence>